<reference evidence="12 13" key="1">
    <citation type="submission" date="2016-10" db="EMBL/GenBank/DDBJ databases">
        <authorList>
            <person name="de Groot N.N."/>
        </authorList>
    </citation>
    <scope>NUCLEOTIDE SEQUENCE [LARGE SCALE GENOMIC DNA]</scope>
    <source>
        <strain evidence="12 13">DSM 23609</strain>
    </source>
</reference>
<comment type="cofactor">
    <cofactor evidence="8">
        <name>heme c</name>
        <dbReference type="ChEBI" id="CHEBI:61717"/>
    </cofactor>
    <text evidence="8">Binds 1 heme c group covalently per subunit.</text>
</comment>
<dbReference type="STRING" id="1076937.SAMN04488120_103100"/>
<keyword evidence="3 9" id="KW-0812">Transmembrane</keyword>
<evidence type="ECO:0000256" key="6">
    <source>
        <dbReference type="ARBA" id="ARBA00023004"/>
    </source>
</evidence>
<keyword evidence="5 9" id="KW-1133">Transmembrane helix</keyword>
<dbReference type="SUPFAM" id="SSF46626">
    <property type="entry name" value="Cytochrome c"/>
    <property type="match status" value="1"/>
</dbReference>
<evidence type="ECO:0000256" key="9">
    <source>
        <dbReference type="SAM" id="Phobius"/>
    </source>
</evidence>
<protein>
    <submittedName>
        <fullName evidence="12">Ubiquinol-cytochrome c reductase cytochrome c1 subunit</fullName>
    </submittedName>
</protein>
<evidence type="ECO:0000256" key="4">
    <source>
        <dbReference type="ARBA" id="ARBA00022723"/>
    </source>
</evidence>
<comment type="subcellular location">
    <subcellularLocation>
        <location evidence="1">Membrane</location>
    </subcellularLocation>
</comment>
<dbReference type="PANTHER" id="PTHR10266">
    <property type="entry name" value="CYTOCHROME C1"/>
    <property type="match status" value="1"/>
</dbReference>
<dbReference type="Gene3D" id="1.10.760.10">
    <property type="entry name" value="Cytochrome c-like domain"/>
    <property type="match status" value="1"/>
</dbReference>
<dbReference type="GO" id="GO:0009055">
    <property type="term" value="F:electron transfer activity"/>
    <property type="evidence" value="ECO:0007669"/>
    <property type="project" value="InterPro"/>
</dbReference>
<proteinExistence type="predicted"/>
<evidence type="ECO:0000259" key="11">
    <source>
        <dbReference type="PROSITE" id="PS51007"/>
    </source>
</evidence>
<evidence type="ECO:0000256" key="7">
    <source>
        <dbReference type="ARBA" id="ARBA00023136"/>
    </source>
</evidence>
<keyword evidence="4 8" id="KW-0479">Metal-binding</keyword>
<organism evidence="12 13">
    <name type="scientific">Fontimonas thermophila</name>
    <dbReference type="NCBI Taxonomy" id="1076937"/>
    <lineage>
        <taxon>Bacteria</taxon>
        <taxon>Pseudomonadati</taxon>
        <taxon>Pseudomonadota</taxon>
        <taxon>Gammaproteobacteria</taxon>
        <taxon>Nevskiales</taxon>
        <taxon>Nevskiaceae</taxon>
        <taxon>Fontimonas</taxon>
    </lineage>
</organism>
<feature type="binding site" description="covalent" evidence="8">
    <location>
        <position position="59"/>
    </location>
    <ligand>
        <name>heme c</name>
        <dbReference type="ChEBI" id="CHEBI:61717"/>
    </ligand>
</feature>
<evidence type="ECO:0000256" key="1">
    <source>
        <dbReference type="ARBA" id="ARBA00004370"/>
    </source>
</evidence>
<dbReference type="OrthoDB" id="9798864at2"/>
<feature type="binding site" description="covalent" evidence="8">
    <location>
        <position position="56"/>
    </location>
    <ligand>
        <name>heme c</name>
        <dbReference type="ChEBI" id="CHEBI:61717"/>
    </ligand>
</feature>
<dbReference type="AlphaFoldDB" id="A0A1I2IBX4"/>
<dbReference type="PRINTS" id="PR00603">
    <property type="entry name" value="CYTOCHROMEC1"/>
</dbReference>
<evidence type="ECO:0000256" key="10">
    <source>
        <dbReference type="SAM" id="SignalP"/>
    </source>
</evidence>
<dbReference type="InterPro" id="IPR002326">
    <property type="entry name" value="Cyt_c1"/>
</dbReference>
<dbReference type="Gene3D" id="1.20.5.100">
    <property type="entry name" value="Cytochrome c1, transmembrane anchor, C-terminal"/>
    <property type="match status" value="1"/>
</dbReference>
<dbReference type="PANTHER" id="PTHR10266:SF3">
    <property type="entry name" value="CYTOCHROME C1, HEME PROTEIN, MITOCHONDRIAL"/>
    <property type="match status" value="1"/>
</dbReference>
<feature type="signal peptide" evidence="10">
    <location>
        <begin position="1"/>
        <end position="25"/>
    </location>
</feature>
<evidence type="ECO:0000256" key="2">
    <source>
        <dbReference type="ARBA" id="ARBA00022617"/>
    </source>
</evidence>
<dbReference type="EMBL" id="FOOC01000003">
    <property type="protein sequence ID" value="SFF38346.1"/>
    <property type="molecule type" value="Genomic_DNA"/>
</dbReference>
<keyword evidence="10" id="KW-0732">Signal</keyword>
<dbReference type="GO" id="GO:0016020">
    <property type="term" value="C:membrane"/>
    <property type="evidence" value="ECO:0007669"/>
    <property type="project" value="UniProtKB-SubCell"/>
</dbReference>
<dbReference type="Pfam" id="PF02167">
    <property type="entry name" value="Cytochrom_C1"/>
    <property type="match status" value="2"/>
</dbReference>
<feature type="transmembrane region" description="Helical" evidence="9">
    <location>
        <begin position="223"/>
        <end position="243"/>
    </location>
</feature>
<keyword evidence="6 8" id="KW-0408">Iron</keyword>
<dbReference type="PROSITE" id="PS51007">
    <property type="entry name" value="CYTC"/>
    <property type="match status" value="1"/>
</dbReference>
<dbReference type="GO" id="GO:0020037">
    <property type="term" value="F:heme binding"/>
    <property type="evidence" value="ECO:0007669"/>
    <property type="project" value="InterPro"/>
</dbReference>
<keyword evidence="7 9" id="KW-0472">Membrane</keyword>
<evidence type="ECO:0000256" key="8">
    <source>
        <dbReference type="PIRSR" id="PIRSR602326-1"/>
    </source>
</evidence>
<gene>
    <name evidence="12" type="ORF">SAMN04488120_103100</name>
</gene>
<evidence type="ECO:0000313" key="13">
    <source>
        <dbReference type="Proteomes" id="UP000199771"/>
    </source>
</evidence>
<sequence length="252" mass="27864">MKRINVYLRPLLLAITALGSANTHAAGAQAMPYHFEPDPDNLASVQRGARNFMNYCAGCHSMQHLRYNRLAADLGIPEDLLQKHLMFTTDKPGDPILSAMPATSAQWFGAKPPDLSVETRMRGPAWVYNYLMTFYVDPSRPLGTNNLMLPGASMPHVLGALQGWQIKEDHPASDGAEGHGTHAAPRFVLASAGKLSPQEYEKFVADTVNFMVYAAEPGRAGRIATGVKVMLFLLVFTVLAWLLKREYWKDVH</sequence>
<accession>A0A1I2IBX4</accession>
<dbReference type="RefSeq" id="WP_091532103.1">
    <property type="nucleotide sequence ID" value="NZ_FOOC01000003.1"/>
</dbReference>
<feature type="binding site" description="covalent" evidence="8">
    <location>
        <position position="60"/>
    </location>
    <ligand>
        <name>heme c</name>
        <dbReference type="ChEBI" id="CHEBI:61717"/>
    </ligand>
</feature>
<feature type="chain" id="PRO_5011670043" evidence="10">
    <location>
        <begin position="26"/>
        <end position="252"/>
    </location>
</feature>
<dbReference type="Proteomes" id="UP000199771">
    <property type="component" value="Unassembled WGS sequence"/>
</dbReference>
<keyword evidence="13" id="KW-1185">Reference proteome</keyword>
<evidence type="ECO:0000256" key="5">
    <source>
        <dbReference type="ARBA" id="ARBA00022989"/>
    </source>
</evidence>
<feature type="domain" description="Cytochrome c" evidence="11">
    <location>
        <begin position="43"/>
        <end position="211"/>
    </location>
</feature>
<evidence type="ECO:0000313" key="12">
    <source>
        <dbReference type="EMBL" id="SFF38346.1"/>
    </source>
</evidence>
<keyword evidence="2 8" id="KW-0349">Heme</keyword>
<dbReference type="InterPro" id="IPR036909">
    <property type="entry name" value="Cyt_c-like_dom_sf"/>
</dbReference>
<dbReference type="InterPro" id="IPR009056">
    <property type="entry name" value="Cyt_c-like_dom"/>
</dbReference>
<name>A0A1I2IBX4_9GAMM</name>
<evidence type="ECO:0000256" key="3">
    <source>
        <dbReference type="ARBA" id="ARBA00022692"/>
    </source>
</evidence>
<dbReference type="GO" id="GO:0046872">
    <property type="term" value="F:metal ion binding"/>
    <property type="evidence" value="ECO:0007669"/>
    <property type="project" value="UniProtKB-KW"/>
</dbReference>